<organism evidence="2">
    <name type="scientific">Rhodotorula toruloides</name>
    <name type="common">Yeast</name>
    <name type="synonym">Rhodosporidium toruloides</name>
    <dbReference type="NCBI Taxonomy" id="5286"/>
    <lineage>
        <taxon>Eukaryota</taxon>
        <taxon>Fungi</taxon>
        <taxon>Dikarya</taxon>
        <taxon>Basidiomycota</taxon>
        <taxon>Pucciniomycotina</taxon>
        <taxon>Microbotryomycetes</taxon>
        <taxon>Sporidiobolales</taxon>
        <taxon>Sporidiobolaceae</taxon>
        <taxon>Rhodotorula</taxon>
    </lineage>
</organism>
<protein>
    <submittedName>
        <fullName evidence="2">RHTO0S01e07382g1_1</fullName>
    </submittedName>
</protein>
<dbReference type="AlphaFoldDB" id="A0A061AE35"/>
<sequence length="133" mass="13863">MLTLSATALRTLRSAARAPLLTRAYRPTTSLLKPTSHPDGGAASPTPDHSATNKQHPNTTGTTKGNTTSPTASASQYNSPKSESQDLKEAEEAAAGPEAADAQYGGGNIVEGNYTKDSTKAKERREAGKQGEH</sequence>
<proteinExistence type="predicted"/>
<dbReference type="OrthoDB" id="2529363at2759"/>
<evidence type="ECO:0000256" key="1">
    <source>
        <dbReference type="SAM" id="MobiDB-lite"/>
    </source>
</evidence>
<feature type="region of interest" description="Disordered" evidence="1">
    <location>
        <begin position="14"/>
        <end position="133"/>
    </location>
</feature>
<accession>A0A061AE35</accession>
<feature type="compositionally biased region" description="Polar residues" evidence="1">
    <location>
        <begin position="47"/>
        <end position="56"/>
    </location>
</feature>
<feature type="compositionally biased region" description="Low complexity" evidence="1">
    <location>
        <begin position="57"/>
        <end position="71"/>
    </location>
</feature>
<evidence type="ECO:0000313" key="2">
    <source>
        <dbReference type="EMBL" id="CDR35800.1"/>
    </source>
</evidence>
<feature type="compositionally biased region" description="Basic and acidic residues" evidence="1">
    <location>
        <begin position="117"/>
        <end position="133"/>
    </location>
</feature>
<gene>
    <name evidence="2" type="ORF">RHTO0S_01e07382g</name>
</gene>
<feature type="compositionally biased region" description="Low complexity" evidence="1">
    <location>
        <begin position="93"/>
        <end position="102"/>
    </location>
</feature>
<dbReference type="EMBL" id="LK052936">
    <property type="protein sequence ID" value="CDR35800.1"/>
    <property type="molecule type" value="Genomic_DNA"/>
</dbReference>
<feature type="compositionally biased region" description="Low complexity" evidence="1">
    <location>
        <begin position="14"/>
        <end position="24"/>
    </location>
</feature>
<feature type="compositionally biased region" description="Polar residues" evidence="1">
    <location>
        <begin position="72"/>
        <end position="82"/>
    </location>
</feature>
<reference evidence="2" key="1">
    <citation type="journal article" date="2014" name="Genome Announc.">
        <title>Draft genome sequence of Rhodosporidium toruloides CECT1137, an oleaginous yeast of biotechnological interest.</title>
        <authorList>
            <person name="Morin N."/>
            <person name="Calcas X."/>
            <person name="Devillers H."/>
            <person name="Durrens P."/>
            <person name="Sherman D.J."/>
            <person name="Nicaud J.-M."/>
            <person name="Neuveglise C."/>
        </authorList>
    </citation>
    <scope>NUCLEOTIDE SEQUENCE</scope>
    <source>
        <strain evidence="2">CECT1137</strain>
    </source>
</reference>
<name>A0A061AE35_RHOTO</name>